<dbReference type="Proteomes" id="UP000663860">
    <property type="component" value="Unassembled WGS sequence"/>
</dbReference>
<protein>
    <submittedName>
        <fullName evidence="2">Uncharacterized protein</fullName>
    </submittedName>
</protein>
<dbReference type="PANTHER" id="PTHR24216:SF65">
    <property type="entry name" value="PAXILLIN-LIKE PROTEIN 1"/>
    <property type="match status" value="1"/>
</dbReference>
<dbReference type="PANTHER" id="PTHR24216">
    <property type="entry name" value="PAXILLIN-RELATED"/>
    <property type="match status" value="1"/>
</dbReference>
<feature type="compositionally biased region" description="Low complexity" evidence="1">
    <location>
        <begin position="586"/>
        <end position="601"/>
    </location>
</feature>
<accession>A0A814THB3</accession>
<dbReference type="EMBL" id="CAJNOE010000344">
    <property type="protein sequence ID" value="CAF1162240.1"/>
    <property type="molecule type" value="Genomic_DNA"/>
</dbReference>
<feature type="compositionally biased region" description="Low complexity" evidence="1">
    <location>
        <begin position="674"/>
        <end position="684"/>
    </location>
</feature>
<organism evidence="2 3">
    <name type="scientific">Adineta steineri</name>
    <dbReference type="NCBI Taxonomy" id="433720"/>
    <lineage>
        <taxon>Eukaryota</taxon>
        <taxon>Metazoa</taxon>
        <taxon>Spiralia</taxon>
        <taxon>Gnathifera</taxon>
        <taxon>Rotifera</taxon>
        <taxon>Eurotatoria</taxon>
        <taxon>Bdelloidea</taxon>
        <taxon>Adinetida</taxon>
        <taxon>Adinetidae</taxon>
        <taxon>Adineta</taxon>
    </lineage>
</organism>
<proteinExistence type="predicted"/>
<feature type="compositionally biased region" description="Low complexity" evidence="1">
    <location>
        <begin position="562"/>
        <end position="571"/>
    </location>
</feature>
<evidence type="ECO:0000313" key="3">
    <source>
        <dbReference type="Proteomes" id="UP000663860"/>
    </source>
</evidence>
<comment type="caution">
    <text evidence="2">The sequence shown here is derived from an EMBL/GenBank/DDBJ whole genome shotgun (WGS) entry which is preliminary data.</text>
</comment>
<dbReference type="AlphaFoldDB" id="A0A814THB3"/>
<feature type="region of interest" description="Disordered" evidence="1">
    <location>
        <begin position="463"/>
        <end position="689"/>
    </location>
</feature>
<evidence type="ECO:0000313" key="2">
    <source>
        <dbReference type="EMBL" id="CAF1162240.1"/>
    </source>
</evidence>
<feature type="compositionally biased region" description="Low complexity" evidence="1">
    <location>
        <begin position="653"/>
        <end position="667"/>
    </location>
</feature>
<reference evidence="2" key="1">
    <citation type="submission" date="2021-02" db="EMBL/GenBank/DDBJ databases">
        <authorList>
            <person name="Nowell W R."/>
        </authorList>
    </citation>
    <scope>NUCLEOTIDE SEQUENCE</scope>
</reference>
<evidence type="ECO:0000256" key="1">
    <source>
        <dbReference type="SAM" id="MobiDB-lite"/>
    </source>
</evidence>
<gene>
    <name evidence="2" type="ORF">IZO911_LOCUS26396</name>
</gene>
<name>A0A814THB3_9BILA</name>
<sequence length="786" mass="89031">MLSLSSIIDQFTLACNENNEIGYNGAELYNLVFNYYISLDVINNYNQAVQQLDTTRLNDTYAWLLFTGFNAATDPSYYNIERRDTFCNFWLPKFESLLNKLLSSETNETREIFPCNGIKYIFSNLIRIQTTTEYITDYHIRQDMQFNMFVHRDDYFTIINIVLPLLIDENILKSIENNDHTKNDLHWEPNDSTNTQDITSTFMIWIVLKLFIIFIKTDDDYLIEMGKDEHIKEILLKSIKSIDDDNNNPIKSSLYTILAFLINEDDINHGIDNPKEISDALIYNIKECCDVGGDTGEFIHNGVHINDLLLALKAYSRHDQVKDGFIENDGINTLIKIADPLLTSKETEERIYSMVDKDIEIRIESAREAGADEDMLDKIHREQLMMHKVFINLLNDIGLLALQCLHMISFNDQAKEILTTNEVFLSKVLDIAHDRTMKRKNRPLKNTIDDLLRVLGQDKGNDIEIVQEKDENYDGMEYPLSPVPEETYSRLQSVSEFPMPSSPSPEETSSPIQLASEVPVPSPPSRENSSPVPSTAEVSTPHHPSEETSASIPPTSEAPVPSSSLSRETSSPIQSTSEDPIPPSSPSRETSSPVPSTSEVPAPSPPPRETSSPTPSTTEVPVPCSPPLEETATTIQPVSEVPVSSSPPPPPRETSSPVPSTTEVPDAASPPPEEATSPVSSTPEVPITSTRTFDHYKQLPIELWSEEHVEQFLIDNKLDEMVTLTESMNGEELSLLYDKCHAHQDYWMMFDRLNNELEKRSEQPLRISVYLRFLNRIQKYVQVSAF</sequence>
<feature type="compositionally biased region" description="Basic and acidic residues" evidence="1">
    <location>
        <begin position="463"/>
        <end position="472"/>
    </location>
</feature>
<feature type="compositionally biased region" description="Low complexity" evidence="1">
    <location>
        <begin position="609"/>
        <end position="622"/>
    </location>
</feature>
<feature type="compositionally biased region" description="Low complexity" evidence="1">
    <location>
        <begin position="493"/>
        <end position="534"/>
    </location>
</feature>